<proteinExistence type="predicted"/>
<evidence type="ECO:0008006" key="5">
    <source>
        <dbReference type="Google" id="ProtNLM"/>
    </source>
</evidence>
<evidence type="ECO:0000313" key="4">
    <source>
        <dbReference type="Proteomes" id="UP000516046"/>
    </source>
</evidence>
<dbReference type="EMBL" id="CP060696">
    <property type="protein sequence ID" value="QNO18848.1"/>
    <property type="molecule type" value="Genomic_DNA"/>
</dbReference>
<evidence type="ECO:0000313" key="3">
    <source>
        <dbReference type="EMBL" id="QNO18848.1"/>
    </source>
</evidence>
<feature type="region of interest" description="Disordered" evidence="1">
    <location>
        <begin position="24"/>
        <end position="59"/>
    </location>
</feature>
<name>A0A7G9WJI6_9FIRM</name>
<feature type="compositionally biased region" description="Low complexity" evidence="1">
    <location>
        <begin position="24"/>
        <end position="39"/>
    </location>
</feature>
<dbReference type="AlphaFoldDB" id="A0A7G9WJI6"/>
<dbReference type="KEGG" id="caml:H6X83_04225"/>
<reference evidence="3 4" key="1">
    <citation type="submission" date="2020-08" db="EMBL/GenBank/DDBJ databases">
        <authorList>
            <person name="Ren C."/>
            <person name="Gu Y."/>
            <person name="Xu Y."/>
        </authorList>
    </citation>
    <scope>NUCLEOTIDE SEQUENCE [LARGE SCALE GENOMIC DNA]</scope>
    <source>
        <strain evidence="3 4">LBM18003</strain>
    </source>
</reference>
<dbReference type="PROSITE" id="PS51257">
    <property type="entry name" value="PROKAR_LIPOPROTEIN"/>
    <property type="match status" value="1"/>
</dbReference>
<feature type="signal peptide" evidence="2">
    <location>
        <begin position="1"/>
        <end position="26"/>
    </location>
</feature>
<accession>A0A7G9WJI6</accession>
<feature type="chain" id="PRO_5028983986" description="Lipoprotein" evidence="2">
    <location>
        <begin position="27"/>
        <end position="177"/>
    </location>
</feature>
<evidence type="ECO:0000256" key="2">
    <source>
        <dbReference type="SAM" id="SignalP"/>
    </source>
</evidence>
<evidence type="ECO:0000256" key="1">
    <source>
        <dbReference type="SAM" id="MobiDB-lite"/>
    </source>
</evidence>
<protein>
    <recommendedName>
        <fullName evidence="5">Lipoprotein</fullName>
    </recommendedName>
</protein>
<dbReference type="Proteomes" id="UP000516046">
    <property type="component" value="Chromosome"/>
</dbReference>
<keyword evidence="4" id="KW-1185">Reference proteome</keyword>
<keyword evidence="2" id="KW-0732">Signal</keyword>
<dbReference type="RefSeq" id="WP_212507917.1">
    <property type="nucleotide sequence ID" value="NZ_CP060696.1"/>
</dbReference>
<organism evidence="3 4">
    <name type="scientific">Caproicibacterium amylolyticum</name>
    <dbReference type="NCBI Taxonomy" id="2766537"/>
    <lineage>
        <taxon>Bacteria</taxon>
        <taxon>Bacillati</taxon>
        <taxon>Bacillota</taxon>
        <taxon>Clostridia</taxon>
        <taxon>Eubacteriales</taxon>
        <taxon>Oscillospiraceae</taxon>
        <taxon>Caproicibacterium</taxon>
    </lineage>
</organism>
<gene>
    <name evidence="3" type="ORF">H6X83_04225</name>
</gene>
<sequence>MKKIIAILAASAMALFALTGCSSSTATNSANPSSTAVSSDGLEHGIQIPDDSGSSSAVVQTAGYSGGSMMDAQYKEYMGHCTKYISSNLSLTVTGKIESIRSPDPAGDIVFVLDISSDGKGNRAEVSWTMNDGNQQDTSRIFAYKKDDEITATGAFTGSTVEKPRIMAIVADTISAK</sequence>